<dbReference type="PANTHER" id="PTHR44688">
    <property type="entry name" value="DNA-BINDING TRANSCRIPTIONAL ACTIVATOR DEVR_DOSR"/>
    <property type="match status" value="1"/>
</dbReference>
<organism evidence="5 6">
    <name type="scientific">Pseudomonas syringae pv. delphinii</name>
    <dbReference type="NCBI Taxonomy" id="192088"/>
    <lineage>
        <taxon>Bacteria</taxon>
        <taxon>Pseudomonadati</taxon>
        <taxon>Pseudomonadota</taxon>
        <taxon>Gammaproteobacteria</taxon>
        <taxon>Pseudomonadales</taxon>
        <taxon>Pseudomonadaceae</taxon>
        <taxon>Pseudomonas</taxon>
    </lineage>
</organism>
<comment type="caution">
    <text evidence="5">The sequence shown here is derived from an EMBL/GenBank/DDBJ whole genome shotgun (WGS) entry which is preliminary data.</text>
</comment>
<keyword evidence="1" id="KW-0805">Transcription regulation</keyword>
<sequence length="115" mass="12573">MGAVISVRFAMLTVGVSWCGDLQEKDFTMPRDKGKPPCNTPPTPATPAVVQLTVKERQVLEWVAIGKSAWEISRIQGCSEATVHFHTSNIRHKFGVTSLKAALVMAIRQGVILVE</sequence>
<dbReference type="CDD" id="cd06170">
    <property type="entry name" value="LuxR_C_like"/>
    <property type="match status" value="1"/>
</dbReference>
<dbReference type="Proteomes" id="UP000269044">
    <property type="component" value="Unassembled WGS sequence"/>
</dbReference>
<dbReference type="AlphaFoldDB" id="A0A0N8RC60"/>
<evidence type="ECO:0000256" key="3">
    <source>
        <dbReference type="ARBA" id="ARBA00023163"/>
    </source>
</evidence>
<reference evidence="5 6" key="1">
    <citation type="submission" date="2018-08" db="EMBL/GenBank/DDBJ databases">
        <title>Recombination of ecologically and evolutionarily significant loci maintains genetic cohesion in the Pseudomonas syringae species complex.</title>
        <authorList>
            <person name="Dillon M."/>
            <person name="Thakur S."/>
            <person name="Almeida R.N.D."/>
            <person name="Weir B.S."/>
            <person name="Guttman D.S."/>
        </authorList>
    </citation>
    <scope>NUCLEOTIDE SEQUENCE [LARGE SCALE GENOMIC DNA]</scope>
    <source>
        <strain evidence="5 6">ICMP 13052</strain>
    </source>
</reference>
<evidence type="ECO:0000313" key="5">
    <source>
        <dbReference type="EMBL" id="RMQ22318.1"/>
    </source>
</evidence>
<protein>
    <submittedName>
        <fullName evidence="5">Regulatory protein LuxR</fullName>
    </submittedName>
</protein>
<dbReference type="InterPro" id="IPR016032">
    <property type="entry name" value="Sig_transdc_resp-reg_C-effctor"/>
</dbReference>
<name>A0A0N8RC60_9PSED</name>
<evidence type="ECO:0000256" key="1">
    <source>
        <dbReference type="ARBA" id="ARBA00023015"/>
    </source>
</evidence>
<dbReference type="GO" id="GO:0003677">
    <property type="term" value="F:DNA binding"/>
    <property type="evidence" value="ECO:0007669"/>
    <property type="project" value="UniProtKB-KW"/>
</dbReference>
<dbReference type="InterPro" id="IPR036388">
    <property type="entry name" value="WH-like_DNA-bd_sf"/>
</dbReference>
<dbReference type="Pfam" id="PF00196">
    <property type="entry name" value="GerE"/>
    <property type="match status" value="1"/>
</dbReference>
<dbReference type="EMBL" id="RBRA01000199">
    <property type="protein sequence ID" value="RMQ22318.1"/>
    <property type="molecule type" value="Genomic_DNA"/>
</dbReference>
<proteinExistence type="predicted"/>
<dbReference type="Gene3D" id="1.10.10.10">
    <property type="entry name" value="Winged helix-like DNA-binding domain superfamily/Winged helix DNA-binding domain"/>
    <property type="match status" value="1"/>
</dbReference>
<dbReference type="InterPro" id="IPR000792">
    <property type="entry name" value="Tscrpt_reg_LuxR_C"/>
</dbReference>
<feature type="domain" description="HTH luxR-type" evidence="4">
    <location>
        <begin position="45"/>
        <end position="110"/>
    </location>
</feature>
<dbReference type="PROSITE" id="PS50043">
    <property type="entry name" value="HTH_LUXR_2"/>
    <property type="match status" value="1"/>
</dbReference>
<dbReference type="PRINTS" id="PR00038">
    <property type="entry name" value="HTHLUXR"/>
</dbReference>
<dbReference type="SMART" id="SM00421">
    <property type="entry name" value="HTH_LUXR"/>
    <property type="match status" value="1"/>
</dbReference>
<dbReference type="PANTHER" id="PTHR44688:SF16">
    <property type="entry name" value="DNA-BINDING TRANSCRIPTIONAL ACTIVATOR DEVR_DOSR"/>
    <property type="match status" value="1"/>
</dbReference>
<keyword evidence="3" id="KW-0804">Transcription</keyword>
<evidence type="ECO:0000259" key="4">
    <source>
        <dbReference type="PROSITE" id="PS50043"/>
    </source>
</evidence>
<dbReference type="GO" id="GO:0006355">
    <property type="term" value="P:regulation of DNA-templated transcription"/>
    <property type="evidence" value="ECO:0007669"/>
    <property type="project" value="InterPro"/>
</dbReference>
<keyword evidence="2" id="KW-0238">DNA-binding</keyword>
<gene>
    <name evidence="5" type="ORF">ALQ08_101035</name>
</gene>
<dbReference type="SUPFAM" id="SSF46894">
    <property type="entry name" value="C-terminal effector domain of the bipartite response regulators"/>
    <property type="match status" value="1"/>
</dbReference>
<accession>A0A0N8RC60</accession>
<evidence type="ECO:0000256" key="2">
    <source>
        <dbReference type="ARBA" id="ARBA00023125"/>
    </source>
</evidence>
<evidence type="ECO:0000313" key="6">
    <source>
        <dbReference type="Proteomes" id="UP000269044"/>
    </source>
</evidence>